<proteinExistence type="predicted"/>
<dbReference type="InterPro" id="IPR043131">
    <property type="entry name" value="BCAT-like_N"/>
</dbReference>
<dbReference type="Gene3D" id="3.30.470.10">
    <property type="match status" value="1"/>
</dbReference>
<accession>A0A0F0CJ81</accession>
<dbReference type="InterPro" id="IPR019999">
    <property type="entry name" value="Anth_synth_I-like"/>
</dbReference>
<dbReference type="SUPFAM" id="SSF56322">
    <property type="entry name" value="ADC synthase"/>
    <property type="match status" value="1"/>
</dbReference>
<dbReference type="PATRIC" id="fig|1609969.3.peg.3145"/>
<dbReference type="PRINTS" id="PR00095">
    <property type="entry name" value="ANTSNTHASEI"/>
</dbReference>
<dbReference type="InterPro" id="IPR005802">
    <property type="entry name" value="ADC_synth_comp_1"/>
</dbReference>
<gene>
    <name evidence="2" type="ORF">OMAG_002867</name>
</gene>
<dbReference type="GO" id="GO:0000162">
    <property type="term" value="P:L-tryptophan biosynthetic process"/>
    <property type="evidence" value="ECO:0007669"/>
    <property type="project" value="TreeGrafter"/>
</dbReference>
<dbReference type="InterPro" id="IPR005801">
    <property type="entry name" value="ADC_synthase"/>
</dbReference>
<dbReference type="InterPro" id="IPR015890">
    <property type="entry name" value="Chorismate_C"/>
</dbReference>
<dbReference type="Gene3D" id="3.20.10.10">
    <property type="entry name" value="D-amino Acid Aminotransferase, subunit A, domain 2"/>
    <property type="match status" value="1"/>
</dbReference>
<dbReference type="PANTHER" id="PTHR11236">
    <property type="entry name" value="AMINOBENZOATE/ANTHRANILATE SYNTHASE"/>
    <property type="match status" value="1"/>
</dbReference>
<dbReference type="Pfam" id="PF00425">
    <property type="entry name" value="Chorismate_bind"/>
    <property type="match status" value="1"/>
</dbReference>
<dbReference type="InterPro" id="IPR043132">
    <property type="entry name" value="BCAT-like_C"/>
</dbReference>
<dbReference type="GO" id="GO:0046820">
    <property type="term" value="F:4-amino-4-deoxychorismate synthase activity"/>
    <property type="evidence" value="ECO:0007669"/>
    <property type="project" value="TreeGrafter"/>
</dbReference>
<evidence type="ECO:0000313" key="3">
    <source>
        <dbReference type="Proteomes" id="UP000033428"/>
    </source>
</evidence>
<keyword evidence="3" id="KW-1185">Reference proteome</keyword>
<name>A0A0F0CJ81_9BACT</name>
<dbReference type="SUPFAM" id="SSF56752">
    <property type="entry name" value="D-aminoacid aminotransferase-like PLP-dependent enzymes"/>
    <property type="match status" value="1"/>
</dbReference>
<evidence type="ECO:0000313" key="2">
    <source>
        <dbReference type="EMBL" id="KJJ83267.1"/>
    </source>
</evidence>
<dbReference type="PANTHER" id="PTHR11236:SF50">
    <property type="entry name" value="AMINODEOXYCHORISMATE SYNTHASE COMPONENT 1"/>
    <property type="match status" value="1"/>
</dbReference>
<dbReference type="InterPro" id="IPR001544">
    <property type="entry name" value="Aminotrans_IV"/>
</dbReference>
<reference evidence="2 3" key="1">
    <citation type="submission" date="2015-02" db="EMBL/GenBank/DDBJ databases">
        <title>Single-cell genomics of uncultivated deep-branching MTB reveals a conserved set of magnetosome genes.</title>
        <authorList>
            <person name="Kolinko S."/>
            <person name="Richter M."/>
            <person name="Glockner F.O."/>
            <person name="Brachmann A."/>
            <person name="Schuler D."/>
        </authorList>
    </citation>
    <scope>NUCLEOTIDE SEQUENCE [LARGE SCALE GENOMIC DNA]</scope>
    <source>
        <strain evidence="2">SKK-01</strain>
    </source>
</reference>
<feature type="domain" description="Chorismate-utilising enzyme C-terminal" evidence="1">
    <location>
        <begin position="48"/>
        <end position="300"/>
    </location>
</feature>
<dbReference type="EMBL" id="JYNY01000631">
    <property type="protein sequence ID" value="KJJ83267.1"/>
    <property type="molecule type" value="Genomic_DNA"/>
</dbReference>
<dbReference type="NCBIfam" id="TIGR00553">
    <property type="entry name" value="pabB"/>
    <property type="match status" value="1"/>
</dbReference>
<protein>
    <submittedName>
        <fullName evidence="2">Para-aminobenzoate synthase, subunit I</fullName>
    </submittedName>
</protein>
<evidence type="ECO:0000259" key="1">
    <source>
        <dbReference type="Pfam" id="PF00425"/>
    </source>
</evidence>
<sequence>MGLYKTPYCFDIATGQWLSRVPEGFIKDAPDPPVFSVSETVLSENWPSYKNNLEKIKRLIEDGDVYQINYTIRSAFKFRGDPLSFYRYLRDRQRVSYSGIWRRGNLSVLSMSPELFVKIQDGAVEVRPMKGTMRRGKDALEDLELKNTLREDTKNRAENLMIVDLLRNDLGSISRVGSVRVPSLFDIETYETLFQMTSTVCAEIDPNKGLYDIFSSLFPSGSVTGAPKIRAMEIIRDLEGYPRGVYTGAIGFITPERRSAVFNVAIRTVVLDGESGSLGLGGGIVYDSNPESEWKEALLKGAFLFESLNSIGPAKNAFSLIETMLWMPLEGFFLLDFHLDRLCCSAEFFAFKYDRAYIVKILQGMVSEKFKGLSSPQRVRLLFSCDGAIHLSFTAVDETLYLQTPSSNTVDSNNLAACVISDKTILSANPFIYHKTTIRDFYNQEYERYRGYDYAGLQFMDVIFMNEEGQITEGSRTNVVILMDGKFYTPPIRSGLLNGTYRRYILEQGIIEEKIIYPSSLLEASAVYLCNSVRGMRQVRFYQKAP</sequence>
<dbReference type="AlphaFoldDB" id="A0A0F0CJ81"/>
<dbReference type="Pfam" id="PF01063">
    <property type="entry name" value="Aminotran_4"/>
    <property type="match status" value="1"/>
</dbReference>
<dbReference type="Proteomes" id="UP000033428">
    <property type="component" value="Unassembled WGS sequence"/>
</dbReference>
<dbReference type="GO" id="GO:0009396">
    <property type="term" value="P:folic acid-containing compound biosynthetic process"/>
    <property type="evidence" value="ECO:0007669"/>
    <property type="project" value="InterPro"/>
</dbReference>
<dbReference type="InterPro" id="IPR036038">
    <property type="entry name" value="Aminotransferase-like"/>
</dbReference>
<comment type="caution">
    <text evidence="2">The sequence shown here is derived from an EMBL/GenBank/DDBJ whole genome shotgun (WGS) entry which is preliminary data.</text>
</comment>
<dbReference type="Gene3D" id="3.60.120.10">
    <property type="entry name" value="Anthranilate synthase"/>
    <property type="match status" value="1"/>
</dbReference>
<organism evidence="2 3">
    <name type="scientific">Candidatus Omnitrophus magneticus</name>
    <dbReference type="NCBI Taxonomy" id="1609969"/>
    <lineage>
        <taxon>Bacteria</taxon>
        <taxon>Pseudomonadati</taxon>
        <taxon>Candidatus Omnitrophota</taxon>
        <taxon>Candidatus Omnitrophus</taxon>
    </lineage>
</organism>